<evidence type="ECO:0000256" key="15">
    <source>
        <dbReference type="SAM" id="MobiDB-lite"/>
    </source>
</evidence>
<dbReference type="EC" id="2.1.1.176" evidence="4"/>
<evidence type="ECO:0000256" key="3">
    <source>
        <dbReference type="ARBA" id="ARBA00007494"/>
    </source>
</evidence>
<evidence type="ECO:0000256" key="4">
    <source>
        <dbReference type="ARBA" id="ARBA00012140"/>
    </source>
</evidence>
<evidence type="ECO:0000256" key="9">
    <source>
        <dbReference type="ARBA" id="ARBA00022691"/>
    </source>
</evidence>
<evidence type="ECO:0000256" key="6">
    <source>
        <dbReference type="ARBA" id="ARBA00022552"/>
    </source>
</evidence>
<dbReference type="EMBL" id="CP014167">
    <property type="protein sequence ID" value="ANS77191.1"/>
    <property type="molecule type" value="Genomic_DNA"/>
</dbReference>
<feature type="binding site" evidence="14">
    <location>
        <position position="364"/>
    </location>
    <ligand>
        <name>S-adenosyl-L-methionine</name>
        <dbReference type="ChEBI" id="CHEBI:59789"/>
    </ligand>
</feature>
<dbReference type="Gene3D" id="3.30.70.1170">
    <property type="entry name" value="Sun protein, domain 3"/>
    <property type="match status" value="1"/>
</dbReference>
<dbReference type="FunFam" id="1.10.940.10:FF:000006">
    <property type="entry name" value="16S rRNA (Cytosine(967)-C(5))-methyltransferase RsmB"/>
    <property type="match status" value="1"/>
</dbReference>
<keyword evidence="10 14" id="KW-0694">RNA-binding</keyword>
<evidence type="ECO:0000256" key="8">
    <source>
        <dbReference type="ARBA" id="ARBA00022679"/>
    </source>
</evidence>
<feature type="binding site" evidence="14">
    <location>
        <position position="318"/>
    </location>
    <ligand>
        <name>S-adenosyl-L-methionine</name>
        <dbReference type="ChEBI" id="CHEBI:59789"/>
    </ligand>
</feature>
<evidence type="ECO:0000256" key="13">
    <source>
        <dbReference type="ARBA" id="ARBA00047283"/>
    </source>
</evidence>
<keyword evidence="7 14" id="KW-0489">Methyltransferase</keyword>
<gene>
    <name evidence="17" type="ORF">AWM70_10595</name>
</gene>
<feature type="active site" description="Nucleophile" evidence="14">
    <location>
        <position position="417"/>
    </location>
</feature>
<evidence type="ECO:0000256" key="14">
    <source>
        <dbReference type="PROSITE-ProRule" id="PRU01023"/>
    </source>
</evidence>
<feature type="compositionally biased region" description="Gly residues" evidence="15">
    <location>
        <begin position="21"/>
        <end position="31"/>
    </location>
</feature>
<name>A0A1B1N6Z2_9BACL</name>
<dbReference type="InterPro" id="IPR054728">
    <property type="entry name" value="RsmB-like_ferredoxin"/>
</dbReference>
<evidence type="ECO:0000313" key="17">
    <source>
        <dbReference type="EMBL" id="ANS77191.1"/>
    </source>
</evidence>
<evidence type="ECO:0000256" key="10">
    <source>
        <dbReference type="ARBA" id="ARBA00022884"/>
    </source>
</evidence>
<dbReference type="GO" id="GO:0008649">
    <property type="term" value="F:rRNA methyltransferase activity"/>
    <property type="evidence" value="ECO:0007669"/>
    <property type="project" value="InterPro"/>
</dbReference>
<dbReference type="PANTHER" id="PTHR22807:SF53">
    <property type="entry name" value="RIBOSOMAL RNA SMALL SUBUNIT METHYLTRANSFERASE B-RELATED"/>
    <property type="match status" value="1"/>
</dbReference>
<protein>
    <recommendedName>
        <fullName evidence="4">16S rRNA (cytosine(967)-C(5))-methyltransferase</fullName>
        <ecNumber evidence="4">2.1.1.176</ecNumber>
    </recommendedName>
    <alternativeName>
        <fullName evidence="11">16S rRNA m5C967 methyltransferase</fullName>
    </alternativeName>
    <alternativeName>
        <fullName evidence="12">rRNA (cytosine-C(5)-)-methyltransferase RsmB</fullName>
    </alternativeName>
</protein>
<dbReference type="STRING" id="1462996.AWM70_10595"/>
<dbReference type="InterPro" id="IPR006027">
    <property type="entry name" value="NusB_RsmB_TIM44"/>
</dbReference>
<dbReference type="SUPFAM" id="SSF48013">
    <property type="entry name" value="NusB-like"/>
    <property type="match status" value="1"/>
</dbReference>
<dbReference type="InterPro" id="IPR023267">
    <property type="entry name" value="RCMT"/>
</dbReference>
<keyword evidence="5" id="KW-0963">Cytoplasm</keyword>
<keyword evidence="9 14" id="KW-0949">S-adenosyl-L-methionine</keyword>
<dbReference type="KEGG" id="pyg:AWM70_10595"/>
<organism evidence="17 18">
    <name type="scientific">Paenibacillus yonginensis</name>
    <dbReference type="NCBI Taxonomy" id="1462996"/>
    <lineage>
        <taxon>Bacteria</taxon>
        <taxon>Bacillati</taxon>
        <taxon>Bacillota</taxon>
        <taxon>Bacilli</taxon>
        <taxon>Bacillales</taxon>
        <taxon>Paenibacillaceae</taxon>
        <taxon>Paenibacillus</taxon>
    </lineage>
</organism>
<dbReference type="NCBIfam" id="NF011494">
    <property type="entry name" value="PRK14902.1"/>
    <property type="match status" value="1"/>
</dbReference>
<comment type="subcellular location">
    <subcellularLocation>
        <location evidence="2">Cytoplasm</location>
    </subcellularLocation>
</comment>
<dbReference type="NCBIfam" id="TIGR00563">
    <property type="entry name" value="rsmB"/>
    <property type="match status" value="1"/>
</dbReference>
<dbReference type="InterPro" id="IPR035926">
    <property type="entry name" value="NusB-like_sf"/>
</dbReference>
<accession>A0A1B1N6Z2</accession>
<dbReference type="SUPFAM" id="SSF53335">
    <property type="entry name" value="S-adenosyl-L-methionine-dependent methyltransferases"/>
    <property type="match status" value="1"/>
</dbReference>
<evidence type="ECO:0000256" key="11">
    <source>
        <dbReference type="ARBA" id="ARBA00030399"/>
    </source>
</evidence>
<dbReference type="Pfam" id="PF01189">
    <property type="entry name" value="Methyltr_RsmB-F"/>
    <property type="match status" value="1"/>
</dbReference>
<keyword evidence="18" id="KW-1185">Reference proteome</keyword>
<dbReference type="InterPro" id="IPR001678">
    <property type="entry name" value="MeTrfase_RsmB-F_NOP2_dom"/>
</dbReference>
<dbReference type="InterPro" id="IPR018314">
    <property type="entry name" value="RsmB/NOL1/NOP2-like_CS"/>
</dbReference>
<dbReference type="InterPro" id="IPR048019">
    <property type="entry name" value="RsmB-like_N"/>
</dbReference>
<dbReference type="GO" id="GO:0006355">
    <property type="term" value="P:regulation of DNA-templated transcription"/>
    <property type="evidence" value="ECO:0007669"/>
    <property type="project" value="InterPro"/>
</dbReference>
<comment type="function">
    <text evidence="1">Specifically methylates the cytosine at position 967 (m5C967) of 16S rRNA.</text>
</comment>
<dbReference type="Pfam" id="PF22458">
    <property type="entry name" value="RsmF-B_ferredox"/>
    <property type="match status" value="1"/>
</dbReference>
<feature type="domain" description="SAM-dependent MTase RsmB/NOP-type" evidence="16">
    <location>
        <begin position="204"/>
        <end position="481"/>
    </location>
</feature>
<dbReference type="Pfam" id="PF01029">
    <property type="entry name" value="NusB"/>
    <property type="match status" value="1"/>
</dbReference>
<proteinExistence type="inferred from homology"/>
<dbReference type="InterPro" id="IPR004573">
    <property type="entry name" value="rRNA_ssu_MeTfrase_B"/>
</dbReference>
<evidence type="ECO:0000313" key="18">
    <source>
        <dbReference type="Proteomes" id="UP000092573"/>
    </source>
</evidence>
<sequence length="482" mass="51560">MRAGGQGTPSKAQGTSQRQGGSKGKGAGAAGLRGKSSARETALYVLTEVETEGAYSNLLLNGAIQSAGLSGPDVGLTTELVYGTISRRSTIDYFLARFVSKGMDKLQPWVRNLLRLSFYQLYYLDRIPPHAAVNEAVNIAKKRGHQGISGMVNGVLRNVLRQKETLKLPEDLPAAQRIALSESHPVWMVEGWIKQYGAQTAEAICRADNEPPSVSVRVNRTKTDRERLLQEMAAQGVEAVPSSLSGDGIIVQGGGNMALTGWYREGLLSVQDESSMLVAEAVEAGPGMSVLDCCAAPGGKSCHMAERMEGSGTVVANDVHAHKAKLIGEQAERLGLSNVQTRTGDALELAGQYEPASFDRILLDAPCSGLGVIRRKPDLKWTKSPQDLAEIAQLQQQLLDAVCGLLKPGGVLVYSTCTIERAENAGAVEAFLARHPEFAADESPELFRRLAAAADREPVGLQVLPQDAGSDGFYIARLVKQV</sequence>
<feature type="binding site" evidence="14">
    <location>
        <position position="345"/>
    </location>
    <ligand>
        <name>S-adenosyl-L-methionine</name>
        <dbReference type="ChEBI" id="CHEBI:59789"/>
    </ligand>
</feature>
<dbReference type="PANTHER" id="PTHR22807">
    <property type="entry name" value="NOP2 YEAST -RELATED NOL1/NOP2/FMU SUN DOMAIN-CONTAINING"/>
    <property type="match status" value="1"/>
</dbReference>
<feature type="binding site" evidence="14">
    <location>
        <begin position="294"/>
        <end position="300"/>
    </location>
    <ligand>
        <name>S-adenosyl-L-methionine</name>
        <dbReference type="ChEBI" id="CHEBI:59789"/>
    </ligand>
</feature>
<dbReference type="GO" id="GO:0005737">
    <property type="term" value="C:cytoplasm"/>
    <property type="evidence" value="ECO:0007669"/>
    <property type="project" value="UniProtKB-SubCell"/>
</dbReference>
<dbReference type="Gene3D" id="1.10.940.10">
    <property type="entry name" value="NusB-like"/>
    <property type="match status" value="1"/>
</dbReference>
<dbReference type="PROSITE" id="PS51686">
    <property type="entry name" value="SAM_MT_RSMB_NOP"/>
    <property type="match status" value="1"/>
</dbReference>
<dbReference type="AlphaFoldDB" id="A0A1B1N6Z2"/>
<evidence type="ECO:0000256" key="7">
    <source>
        <dbReference type="ARBA" id="ARBA00022603"/>
    </source>
</evidence>
<comment type="similarity">
    <text evidence="3 14">Belongs to the class I-like SAM-binding methyltransferase superfamily. RsmB/NOP family.</text>
</comment>
<dbReference type="InterPro" id="IPR029063">
    <property type="entry name" value="SAM-dependent_MTases_sf"/>
</dbReference>
<evidence type="ECO:0000256" key="12">
    <source>
        <dbReference type="ARBA" id="ARBA00031088"/>
    </source>
</evidence>
<dbReference type="CDD" id="cd00620">
    <property type="entry name" value="Methyltransferase_Sun"/>
    <property type="match status" value="1"/>
</dbReference>
<evidence type="ECO:0000256" key="5">
    <source>
        <dbReference type="ARBA" id="ARBA00022490"/>
    </source>
</evidence>
<dbReference type="GO" id="GO:0003723">
    <property type="term" value="F:RNA binding"/>
    <property type="evidence" value="ECO:0007669"/>
    <property type="project" value="UniProtKB-UniRule"/>
</dbReference>
<comment type="catalytic activity">
    <reaction evidence="13">
        <text>cytidine(967) in 16S rRNA + S-adenosyl-L-methionine = 5-methylcytidine(967) in 16S rRNA + S-adenosyl-L-homocysteine + H(+)</text>
        <dbReference type="Rhea" id="RHEA:42748"/>
        <dbReference type="Rhea" id="RHEA-COMP:10219"/>
        <dbReference type="Rhea" id="RHEA-COMP:10220"/>
        <dbReference type="ChEBI" id="CHEBI:15378"/>
        <dbReference type="ChEBI" id="CHEBI:57856"/>
        <dbReference type="ChEBI" id="CHEBI:59789"/>
        <dbReference type="ChEBI" id="CHEBI:74483"/>
        <dbReference type="ChEBI" id="CHEBI:82748"/>
        <dbReference type="EC" id="2.1.1.176"/>
    </reaction>
</comment>
<keyword evidence="8 14" id="KW-0808">Transferase</keyword>
<dbReference type="InterPro" id="IPR049560">
    <property type="entry name" value="MeTrfase_RsmB-F_NOP2_cat"/>
</dbReference>
<dbReference type="FunFam" id="3.30.70.1170:FF:000003">
    <property type="entry name" value="16S rRNA (Cytosine(967)-C(5))-methyltransferase RsmB"/>
    <property type="match status" value="1"/>
</dbReference>
<evidence type="ECO:0000256" key="2">
    <source>
        <dbReference type="ARBA" id="ARBA00004496"/>
    </source>
</evidence>
<evidence type="ECO:0000256" key="1">
    <source>
        <dbReference type="ARBA" id="ARBA00002724"/>
    </source>
</evidence>
<evidence type="ECO:0000259" key="16">
    <source>
        <dbReference type="PROSITE" id="PS51686"/>
    </source>
</evidence>
<dbReference type="PROSITE" id="PS01153">
    <property type="entry name" value="NOL1_NOP2_SUN"/>
    <property type="match status" value="1"/>
</dbReference>
<dbReference type="FunFam" id="3.40.50.150:FF:000257">
    <property type="entry name" value="16S rRNA methyltransferase"/>
    <property type="match status" value="1"/>
</dbReference>
<keyword evidence="6" id="KW-0698">rRNA processing</keyword>
<feature type="region of interest" description="Disordered" evidence="15">
    <location>
        <begin position="1"/>
        <end position="34"/>
    </location>
</feature>
<dbReference type="Proteomes" id="UP000092573">
    <property type="component" value="Chromosome"/>
</dbReference>
<dbReference type="PRINTS" id="PR02008">
    <property type="entry name" value="RCMTFAMILY"/>
</dbReference>
<reference evidence="17 18" key="1">
    <citation type="submission" date="2016-01" db="EMBL/GenBank/DDBJ databases">
        <title>Complete Genome Sequence of Paenibacillus yonginensis DCY84, a novel Plant Growth-Promoting Bacteria with Elicitation of Induced Systemic Resistance.</title>
        <authorList>
            <person name="Kim Y.J."/>
            <person name="Yang D.C."/>
            <person name="Sukweenadhi J."/>
        </authorList>
    </citation>
    <scope>NUCLEOTIDE SEQUENCE [LARGE SCALE GENOMIC DNA]</scope>
    <source>
        <strain evidence="17 18">DCY84</strain>
    </source>
</reference>
<dbReference type="Gene3D" id="3.40.50.150">
    <property type="entry name" value="Vaccinia Virus protein VP39"/>
    <property type="match status" value="1"/>
</dbReference>
<dbReference type="CDD" id="cd02440">
    <property type="entry name" value="AdoMet_MTases"/>
    <property type="match status" value="1"/>
</dbReference>